<keyword evidence="4" id="KW-1185">Reference proteome</keyword>
<gene>
    <name evidence="3" type="ORF">D2E24_1601</name>
</gene>
<sequence length="188" mass="20168">MQVHSLRFASAKPIIAALAGVVILLPLTSCASTDAQAPADDVTVTDTERSNEATSNDTDPGHVLDRERVARLESMVRTPDDAIVAAGPTPSYETVAGRRQIATIRNEDDLTYGPGHYVLTTYCMGENSLTIDFSMGDGLQSGTMSCTPESSSRQLEFILVETERSMSVQITPDATAPAEIAYRLDLLS</sequence>
<dbReference type="AlphaFoldDB" id="A0A430FNR6"/>
<dbReference type="Proteomes" id="UP000287470">
    <property type="component" value="Unassembled WGS sequence"/>
</dbReference>
<evidence type="ECO:0000313" key="4">
    <source>
        <dbReference type="Proteomes" id="UP000287470"/>
    </source>
</evidence>
<feature type="signal peptide" evidence="2">
    <location>
        <begin position="1"/>
        <end position="31"/>
    </location>
</feature>
<organism evidence="3 4">
    <name type="scientific">Bifidobacterium samirii</name>
    <dbReference type="NCBI Taxonomy" id="2306974"/>
    <lineage>
        <taxon>Bacteria</taxon>
        <taxon>Bacillati</taxon>
        <taxon>Actinomycetota</taxon>
        <taxon>Actinomycetes</taxon>
        <taxon>Bifidobacteriales</taxon>
        <taxon>Bifidobacteriaceae</taxon>
        <taxon>Bifidobacterium</taxon>
    </lineage>
</organism>
<comment type="caution">
    <text evidence="3">The sequence shown here is derived from an EMBL/GenBank/DDBJ whole genome shotgun (WGS) entry which is preliminary data.</text>
</comment>
<feature type="chain" id="PRO_5019113303" description="Lipoprotein" evidence="2">
    <location>
        <begin position="32"/>
        <end position="188"/>
    </location>
</feature>
<dbReference type="RefSeq" id="WP_125968859.1">
    <property type="nucleotide sequence ID" value="NZ_QXGK01000018.1"/>
</dbReference>
<accession>A0A430FNR6</accession>
<evidence type="ECO:0000256" key="1">
    <source>
        <dbReference type="SAM" id="MobiDB-lite"/>
    </source>
</evidence>
<dbReference type="OrthoDB" id="3233502at2"/>
<proteinExistence type="predicted"/>
<keyword evidence="2" id="KW-0732">Signal</keyword>
<evidence type="ECO:0008006" key="5">
    <source>
        <dbReference type="Google" id="ProtNLM"/>
    </source>
</evidence>
<dbReference type="EMBL" id="QXGK01000018">
    <property type="protein sequence ID" value="RSX54480.1"/>
    <property type="molecule type" value="Genomic_DNA"/>
</dbReference>
<feature type="region of interest" description="Disordered" evidence="1">
    <location>
        <begin position="35"/>
        <end position="65"/>
    </location>
</feature>
<reference evidence="3 4" key="1">
    <citation type="submission" date="2018-09" db="EMBL/GenBank/DDBJ databases">
        <title>Characterization of the phylogenetic diversity of five novel species belonging to the genus Bifidobacterium.</title>
        <authorList>
            <person name="Lugli G.A."/>
            <person name="Duranti S."/>
            <person name="Milani C."/>
        </authorList>
    </citation>
    <scope>NUCLEOTIDE SEQUENCE [LARGE SCALE GENOMIC DNA]</scope>
    <source>
        <strain evidence="3 4">2033B</strain>
    </source>
</reference>
<name>A0A430FNR6_9BIFI</name>
<protein>
    <recommendedName>
        <fullName evidence="5">Lipoprotein</fullName>
    </recommendedName>
</protein>
<evidence type="ECO:0000313" key="3">
    <source>
        <dbReference type="EMBL" id="RSX54480.1"/>
    </source>
</evidence>
<evidence type="ECO:0000256" key="2">
    <source>
        <dbReference type="SAM" id="SignalP"/>
    </source>
</evidence>